<dbReference type="PANTHER" id="PTHR24403">
    <property type="entry name" value="ZINC FINGER PROTEIN"/>
    <property type="match status" value="1"/>
</dbReference>
<dbReference type="Proteomes" id="UP000275846">
    <property type="component" value="Unassembled WGS sequence"/>
</dbReference>
<dbReference type="Pfam" id="PF00096">
    <property type="entry name" value="zf-C2H2"/>
    <property type="match status" value="2"/>
</dbReference>
<dbReference type="EMBL" id="UYSU01032705">
    <property type="protein sequence ID" value="VDL90351.1"/>
    <property type="molecule type" value="Genomic_DNA"/>
</dbReference>
<name>A0A183SIB8_SCHSO</name>
<dbReference type="Gene3D" id="3.30.160.60">
    <property type="entry name" value="Classic Zinc Finger"/>
    <property type="match status" value="1"/>
</dbReference>
<dbReference type="AlphaFoldDB" id="A0A183SIB8"/>
<keyword evidence="1" id="KW-0479">Metal-binding</keyword>
<dbReference type="PANTHER" id="PTHR24403:SF67">
    <property type="entry name" value="FI01116P-RELATED"/>
    <property type="match status" value="1"/>
</dbReference>
<keyword evidence="8" id="KW-1185">Reference proteome</keyword>
<evidence type="ECO:0000313" key="9">
    <source>
        <dbReference type="WBParaSite" id="SSLN_0000410801-mRNA-1"/>
    </source>
</evidence>
<keyword evidence="2" id="KW-0677">Repeat</keyword>
<evidence type="ECO:0000256" key="3">
    <source>
        <dbReference type="ARBA" id="ARBA00022771"/>
    </source>
</evidence>
<dbReference type="SMART" id="SM00355">
    <property type="entry name" value="ZnF_C2H2"/>
    <property type="match status" value="3"/>
</dbReference>
<dbReference type="GO" id="GO:0010468">
    <property type="term" value="P:regulation of gene expression"/>
    <property type="evidence" value="ECO:0007669"/>
    <property type="project" value="TreeGrafter"/>
</dbReference>
<sequence>MVRQLHAGMVAHITDNRAVSEAFAVTNGVKPDCVTAPTLLSLMFSAMLIDAYRDKRPGIFIAYQMDNQRLSQRQMHFQSRVSTNFSSLTTAHSMQRQKGTCKGAWTSSLPPATISDCASLRRKQSLVGHLEIHRTEAGESVPGEPTHSRDRRLHCPHCPHAFTRHMGLFGHMRIHDSGIHRYADNTDTPCTPAASAILTATATPTTMNDIIQPLPISPAHTAPANSNHASAWSVTCESIAWRLANQCLGLRNTVAAPTPTALTAPAHSQTKWAYDGDSLLNCPHCNRIFTSRIGLVGHLRIHRTDTGEPVPGAPSHSRDRRLHCPHCPRAFTHRMGLFGHMRTHDRNADNTDTPYTPSAPAILTATATPTTMNDTPPQPMRPLPHQATDGSDSGLTVGVGKRVTSTAQHMLLTLNNLTRLKQSRQVKRAEETSHKYIGRWSASSRFMQPTGTESLVQELKQHQARLTSHPRLGFDEFSASLIPCVDEYL</sequence>
<reference evidence="7 8" key="2">
    <citation type="submission" date="2018-11" db="EMBL/GenBank/DDBJ databases">
        <authorList>
            <consortium name="Pathogen Informatics"/>
        </authorList>
    </citation>
    <scope>NUCLEOTIDE SEQUENCE [LARGE SCALE GENOMIC DNA]</scope>
    <source>
        <strain evidence="7 8">NST_G2</strain>
    </source>
</reference>
<dbReference type="InterPro" id="IPR013087">
    <property type="entry name" value="Znf_C2H2_type"/>
</dbReference>
<reference evidence="9" key="1">
    <citation type="submission" date="2016-06" db="UniProtKB">
        <authorList>
            <consortium name="WormBaseParasite"/>
        </authorList>
    </citation>
    <scope>IDENTIFICATION</scope>
</reference>
<keyword evidence="4" id="KW-0862">Zinc</keyword>
<dbReference type="GO" id="GO:0008270">
    <property type="term" value="F:zinc ion binding"/>
    <property type="evidence" value="ECO:0007669"/>
    <property type="project" value="UniProtKB-KW"/>
</dbReference>
<dbReference type="InterPro" id="IPR036236">
    <property type="entry name" value="Znf_C2H2_sf"/>
</dbReference>
<accession>A0A183SIB8</accession>
<evidence type="ECO:0000259" key="6">
    <source>
        <dbReference type="PROSITE" id="PS50157"/>
    </source>
</evidence>
<dbReference type="PROSITE" id="PS00028">
    <property type="entry name" value="ZINC_FINGER_C2H2_1"/>
    <property type="match status" value="3"/>
</dbReference>
<evidence type="ECO:0000256" key="4">
    <source>
        <dbReference type="ARBA" id="ARBA00022833"/>
    </source>
</evidence>
<dbReference type="SUPFAM" id="SSF57667">
    <property type="entry name" value="beta-beta-alpha zinc fingers"/>
    <property type="match status" value="1"/>
</dbReference>
<evidence type="ECO:0000313" key="8">
    <source>
        <dbReference type="Proteomes" id="UP000275846"/>
    </source>
</evidence>
<keyword evidence="3 5" id="KW-0863">Zinc-finger</keyword>
<feature type="domain" description="C2H2-type" evidence="6">
    <location>
        <begin position="153"/>
        <end position="175"/>
    </location>
</feature>
<dbReference type="STRING" id="70667.A0A183SIB8"/>
<dbReference type="OrthoDB" id="8117402at2759"/>
<dbReference type="GO" id="GO:0005634">
    <property type="term" value="C:nucleus"/>
    <property type="evidence" value="ECO:0007669"/>
    <property type="project" value="TreeGrafter"/>
</dbReference>
<feature type="domain" description="C2H2-type" evidence="6">
    <location>
        <begin position="280"/>
        <end position="307"/>
    </location>
</feature>
<evidence type="ECO:0000256" key="2">
    <source>
        <dbReference type="ARBA" id="ARBA00022737"/>
    </source>
</evidence>
<evidence type="ECO:0000256" key="1">
    <source>
        <dbReference type="ARBA" id="ARBA00022723"/>
    </source>
</evidence>
<protein>
    <submittedName>
        <fullName evidence="9">C2H2-type domain-containing protein</fullName>
    </submittedName>
</protein>
<gene>
    <name evidence="7" type="ORF">SSLN_LOCUS3966</name>
</gene>
<evidence type="ECO:0000256" key="5">
    <source>
        <dbReference type="PROSITE-ProRule" id="PRU00042"/>
    </source>
</evidence>
<dbReference type="WBParaSite" id="SSLN_0000410801-mRNA-1">
    <property type="protein sequence ID" value="SSLN_0000410801-mRNA-1"/>
    <property type="gene ID" value="SSLN_0000410801"/>
</dbReference>
<proteinExistence type="predicted"/>
<dbReference type="PROSITE" id="PS50157">
    <property type="entry name" value="ZINC_FINGER_C2H2_2"/>
    <property type="match status" value="3"/>
</dbReference>
<feature type="domain" description="C2H2-type" evidence="6">
    <location>
        <begin position="322"/>
        <end position="349"/>
    </location>
</feature>
<evidence type="ECO:0000313" key="7">
    <source>
        <dbReference type="EMBL" id="VDL90351.1"/>
    </source>
</evidence>
<organism evidence="9">
    <name type="scientific">Schistocephalus solidus</name>
    <name type="common">Tapeworm</name>
    <dbReference type="NCBI Taxonomy" id="70667"/>
    <lineage>
        <taxon>Eukaryota</taxon>
        <taxon>Metazoa</taxon>
        <taxon>Spiralia</taxon>
        <taxon>Lophotrochozoa</taxon>
        <taxon>Platyhelminthes</taxon>
        <taxon>Cestoda</taxon>
        <taxon>Eucestoda</taxon>
        <taxon>Diphyllobothriidea</taxon>
        <taxon>Diphyllobothriidae</taxon>
        <taxon>Schistocephalus</taxon>
    </lineage>
</organism>
<dbReference type="InterPro" id="IPR050688">
    <property type="entry name" value="Zinc_finger/UBP_domain"/>
</dbReference>